<dbReference type="Gene3D" id="3.20.20.80">
    <property type="entry name" value="Glycosidases"/>
    <property type="match status" value="1"/>
</dbReference>
<evidence type="ECO:0000313" key="8">
    <source>
        <dbReference type="EMBL" id="KAL2322680.1"/>
    </source>
</evidence>
<evidence type="ECO:0000256" key="4">
    <source>
        <dbReference type="ARBA" id="ARBA00022801"/>
    </source>
</evidence>
<accession>A0ABD1LGN0</accession>
<comment type="similarity">
    <text evidence="2">Belongs to the glycosyl hydrolase 35 family.</text>
</comment>
<sequence length="246" mass="28453">MPLFLQKASLTDIKSETDLEDNRNEYRRRRNNENGVNDARMRSSLYRHEAQKFGTAGLGKGHAWVNRHSIGRYWPSWITASNGCNDTCDYHGKVQHKLCFGNSKGKCGSLSRALGNLLIDCHELVRHEYNFLGNLDSIKIFNLVQEAGLYAILRIGPYVCAEWNYGGFPLWLHNMLRIELRTDNLIYKNEMQIVTTKIVDMVKKQICLHRKEDLLFLLKLRMNMETSCGVMQMCGNHISNGVRKWL</sequence>
<dbReference type="InterPro" id="IPR001944">
    <property type="entry name" value="Glycoside_Hdrlase_35"/>
</dbReference>
<evidence type="ECO:0000256" key="5">
    <source>
        <dbReference type="ARBA" id="ARBA00023295"/>
    </source>
</evidence>
<dbReference type="Gene3D" id="2.60.120.260">
    <property type="entry name" value="Galactose-binding domain-like"/>
    <property type="match status" value="1"/>
</dbReference>
<dbReference type="InterPro" id="IPR017853">
    <property type="entry name" value="GH"/>
</dbReference>
<keyword evidence="5" id="KW-0326">Glycosidase</keyword>
<dbReference type="Proteomes" id="UP001603857">
    <property type="component" value="Unassembled WGS sequence"/>
</dbReference>
<feature type="domain" description="Beta-galactosidase galactose-binding" evidence="7">
    <location>
        <begin position="56"/>
        <end position="82"/>
    </location>
</feature>
<comment type="catalytic activity">
    <reaction evidence="1">
        <text>Hydrolysis of terminal non-reducing beta-D-galactose residues in beta-D-galactosides.</text>
        <dbReference type="EC" id="3.2.1.23"/>
    </reaction>
</comment>
<dbReference type="PANTHER" id="PTHR23421">
    <property type="entry name" value="BETA-GALACTOSIDASE RELATED"/>
    <property type="match status" value="1"/>
</dbReference>
<dbReference type="AlphaFoldDB" id="A0ABD1LGN0"/>
<name>A0ABD1LGN0_9FABA</name>
<evidence type="ECO:0000256" key="2">
    <source>
        <dbReference type="ARBA" id="ARBA00009809"/>
    </source>
</evidence>
<reference evidence="8 9" key="1">
    <citation type="submission" date="2024-08" db="EMBL/GenBank/DDBJ databases">
        <title>Insights into the chromosomal genome structure of Flemingia macrophylla.</title>
        <authorList>
            <person name="Ding Y."/>
            <person name="Zhao Y."/>
            <person name="Bi W."/>
            <person name="Wu M."/>
            <person name="Zhao G."/>
            <person name="Gong Y."/>
            <person name="Li W."/>
            <person name="Zhang P."/>
        </authorList>
    </citation>
    <scope>NUCLEOTIDE SEQUENCE [LARGE SCALE GENOMIC DNA]</scope>
    <source>
        <strain evidence="8">DYQJB</strain>
        <tissue evidence="8">Leaf</tissue>
    </source>
</reference>
<organism evidence="8 9">
    <name type="scientific">Flemingia macrophylla</name>
    <dbReference type="NCBI Taxonomy" id="520843"/>
    <lineage>
        <taxon>Eukaryota</taxon>
        <taxon>Viridiplantae</taxon>
        <taxon>Streptophyta</taxon>
        <taxon>Embryophyta</taxon>
        <taxon>Tracheophyta</taxon>
        <taxon>Spermatophyta</taxon>
        <taxon>Magnoliopsida</taxon>
        <taxon>eudicotyledons</taxon>
        <taxon>Gunneridae</taxon>
        <taxon>Pentapetalae</taxon>
        <taxon>rosids</taxon>
        <taxon>fabids</taxon>
        <taxon>Fabales</taxon>
        <taxon>Fabaceae</taxon>
        <taxon>Papilionoideae</taxon>
        <taxon>50 kb inversion clade</taxon>
        <taxon>NPAAA clade</taxon>
        <taxon>indigoferoid/millettioid clade</taxon>
        <taxon>Phaseoleae</taxon>
        <taxon>Flemingia</taxon>
    </lineage>
</organism>
<evidence type="ECO:0000256" key="1">
    <source>
        <dbReference type="ARBA" id="ARBA00001412"/>
    </source>
</evidence>
<comment type="caution">
    <text evidence="8">The sequence shown here is derived from an EMBL/GenBank/DDBJ whole genome shotgun (WGS) entry which is preliminary data.</text>
</comment>
<dbReference type="GO" id="GO:0004565">
    <property type="term" value="F:beta-galactosidase activity"/>
    <property type="evidence" value="ECO:0007669"/>
    <property type="project" value="UniProtKB-EC"/>
</dbReference>
<evidence type="ECO:0000259" key="6">
    <source>
        <dbReference type="Pfam" id="PF01301"/>
    </source>
</evidence>
<evidence type="ECO:0000256" key="3">
    <source>
        <dbReference type="ARBA" id="ARBA00012756"/>
    </source>
</evidence>
<dbReference type="InterPro" id="IPR048913">
    <property type="entry name" value="BetaGal_gal-bd"/>
</dbReference>
<keyword evidence="4" id="KW-0378">Hydrolase</keyword>
<gene>
    <name evidence="8" type="ORF">Fmac_027059</name>
</gene>
<dbReference type="Pfam" id="PF21467">
    <property type="entry name" value="BetaGal_gal-bd"/>
    <property type="match status" value="1"/>
</dbReference>
<dbReference type="Pfam" id="PF01301">
    <property type="entry name" value="Glyco_hydro_35"/>
    <property type="match status" value="1"/>
</dbReference>
<dbReference type="SUPFAM" id="SSF51445">
    <property type="entry name" value="(Trans)glycosidases"/>
    <property type="match status" value="1"/>
</dbReference>
<evidence type="ECO:0000259" key="7">
    <source>
        <dbReference type="Pfam" id="PF21467"/>
    </source>
</evidence>
<dbReference type="EMBL" id="JBGMDY010000009">
    <property type="protein sequence ID" value="KAL2322680.1"/>
    <property type="molecule type" value="Genomic_DNA"/>
</dbReference>
<keyword evidence="9" id="KW-1185">Reference proteome</keyword>
<dbReference type="EC" id="3.2.1.23" evidence="3"/>
<proteinExistence type="inferred from homology"/>
<dbReference type="InterPro" id="IPR031330">
    <property type="entry name" value="Gly_Hdrlase_35_cat"/>
</dbReference>
<feature type="domain" description="Glycoside hydrolase 35 catalytic" evidence="6">
    <location>
        <begin position="121"/>
        <end position="206"/>
    </location>
</feature>
<evidence type="ECO:0000313" key="9">
    <source>
        <dbReference type="Proteomes" id="UP001603857"/>
    </source>
</evidence>
<protein>
    <recommendedName>
        <fullName evidence="3">beta-galactosidase</fullName>
        <ecNumber evidence="3">3.2.1.23</ecNumber>
    </recommendedName>
</protein>